<sequence>MRIQLAPETCNVAAAADRILSEPKGEVPLSVTEAVSLLRQKTGSMRSDADLEALIAKMAAARGVALVMDRKPDQFAPW</sequence>
<reference evidence="1 2" key="1">
    <citation type="submission" date="2016-10" db="EMBL/GenBank/DDBJ databases">
        <authorList>
            <person name="de Groot N.N."/>
        </authorList>
    </citation>
    <scope>NUCLEOTIDE SEQUENCE [LARGE SCALE GENOMIC DNA]</scope>
    <source>
        <strain evidence="1 2">CGMCC 1.12097</strain>
    </source>
</reference>
<accession>A0A1G5ZLM3</accession>
<proteinExistence type="predicted"/>
<protein>
    <submittedName>
        <fullName evidence="1">Uncharacterized protein</fullName>
    </submittedName>
</protein>
<dbReference type="AlphaFoldDB" id="A0A1G5ZLM3"/>
<dbReference type="EMBL" id="FMXM01000022">
    <property type="protein sequence ID" value="SDA95738.1"/>
    <property type="molecule type" value="Genomic_DNA"/>
</dbReference>
<organism evidence="1 2">
    <name type="scientific">Mesorhizobium qingshengii</name>
    <dbReference type="NCBI Taxonomy" id="1165689"/>
    <lineage>
        <taxon>Bacteria</taxon>
        <taxon>Pseudomonadati</taxon>
        <taxon>Pseudomonadota</taxon>
        <taxon>Alphaproteobacteria</taxon>
        <taxon>Hyphomicrobiales</taxon>
        <taxon>Phyllobacteriaceae</taxon>
        <taxon>Mesorhizobium</taxon>
    </lineage>
</organism>
<name>A0A1G5ZLM3_9HYPH</name>
<gene>
    <name evidence="1" type="ORF">SAMN02927914_05496</name>
</gene>
<evidence type="ECO:0000313" key="2">
    <source>
        <dbReference type="Proteomes" id="UP000198588"/>
    </source>
</evidence>
<dbReference type="Proteomes" id="UP000198588">
    <property type="component" value="Unassembled WGS sequence"/>
</dbReference>
<evidence type="ECO:0000313" key="1">
    <source>
        <dbReference type="EMBL" id="SDA95738.1"/>
    </source>
</evidence>